<evidence type="ECO:0000256" key="2">
    <source>
        <dbReference type="ARBA" id="ARBA00022723"/>
    </source>
</evidence>
<feature type="transmembrane region" description="Helical" evidence="6">
    <location>
        <begin position="738"/>
        <end position="757"/>
    </location>
</feature>
<dbReference type="Gene3D" id="1.10.630.10">
    <property type="entry name" value="Cytochrome P450"/>
    <property type="match status" value="1"/>
</dbReference>
<feature type="compositionally biased region" description="Basic and acidic residues" evidence="5">
    <location>
        <begin position="585"/>
        <end position="604"/>
    </location>
</feature>
<reference evidence="8" key="2">
    <citation type="journal article" date="2023" name="Microbiol Resour">
        <title>Decontamination and Annotation of the Draft Genome Sequence of the Oomycete Lagenidium giganteum ARSEF 373.</title>
        <authorList>
            <person name="Morgan W.R."/>
            <person name="Tartar A."/>
        </authorList>
    </citation>
    <scope>NUCLEOTIDE SEQUENCE</scope>
    <source>
        <strain evidence="8">ARSEF 373</strain>
    </source>
</reference>
<feature type="compositionally biased region" description="Polar residues" evidence="5">
    <location>
        <begin position="422"/>
        <end position="431"/>
    </location>
</feature>
<keyword evidence="3" id="KW-0560">Oxidoreductase</keyword>
<evidence type="ECO:0000313" key="8">
    <source>
        <dbReference type="EMBL" id="DBA02862.1"/>
    </source>
</evidence>
<feature type="compositionally biased region" description="Basic and acidic residues" evidence="5">
    <location>
        <begin position="635"/>
        <end position="648"/>
    </location>
</feature>
<feature type="region of interest" description="Disordered" evidence="5">
    <location>
        <begin position="538"/>
        <end position="604"/>
    </location>
</feature>
<evidence type="ECO:0000313" key="9">
    <source>
        <dbReference type="Proteomes" id="UP001146120"/>
    </source>
</evidence>
<dbReference type="GO" id="GO:0016705">
    <property type="term" value="F:oxidoreductase activity, acting on paired donors, with incorporation or reduction of molecular oxygen"/>
    <property type="evidence" value="ECO:0007669"/>
    <property type="project" value="InterPro"/>
</dbReference>
<feature type="compositionally biased region" description="Low complexity" evidence="5">
    <location>
        <begin position="158"/>
        <end position="179"/>
    </location>
</feature>
<feature type="region of interest" description="Disordered" evidence="5">
    <location>
        <begin position="405"/>
        <end position="442"/>
    </location>
</feature>
<feature type="compositionally biased region" description="Acidic residues" evidence="5">
    <location>
        <begin position="318"/>
        <end position="327"/>
    </location>
</feature>
<dbReference type="AlphaFoldDB" id="A0AAV2ZBX7"/>
<dbReference type="PANTHER" id="PTHR24296">
    <property type="entry name" value="CYTOCHROME P450"/>
    <property type="match status" value="1"/>
</dbReference>
<evidence type="ECO:0000256" key="6">
    <source>
        <dbReference type="SAM" id="Phobius"/>
    </source>
</evidence>
<feature type="compositionally biased region" description="Polar residues" evidence="5">
    <location>
        <begin position="236"/>
        <end position="258"/>
    </location>
</feature>
<evidence type="ECO:0000259" key="7">
    <source>
        <dbReference type="Pfam" id="PF21743"/>
    </source>
</evidence>
<evidence type="ECO:0000256" key="3">
    <source>
        <dbReference type="ARBA" id="ARBA00023002"/>
    </source>
</evidence>
<feature type="region of interest" description="Disordered" evidence="5">
    <location>
        <begin position="634"/>
        <end position="686"/>
    </location>
</feature>
<feature type="compositionally biased region" description="Polar residues" evidence="5">
    <location>
        <begin position="289"/>
        <end position="300"/>
    </location>
</feature>
<feature type="compositionally biased region" description="Low complexity" evidence="5">
    <location>
        <begin position="102"/>
        <end position="129"/>
    </location>
</feature>
<dbReference type="EMBL" id="DAKRPA010000026">
    <property type="protein sequence ID" value="DBA02862.1"/>
    <property type="molecule type" value="Genomic_DNA"/>
</dbReference>
<name>A0AAV2ZBX7_9STRA</name>
<dbReference type="SUPFAM" id="SSF48264">
    <property type="entry name" value="Cytochrome P450"/>
    <property type="match status" value="1"/>
</dbReference>
<evidence type="ECO:0000256" key="5">
    <source>
        <dbReference type="SAM" id="MobiDB-lite"/>
    </source>
</evidence>
<keyword evidence="6" id="KW-0472">Membrane</keyword>
<comment type="similarity">
    <text evidence="1">Belongs to the cytochrome P450 family.</text>
</comment>
<dbReference type="InterPro" id="IPR047365">
    <property type="entry name" value="Tudor_AtPTM-like"/>
</dbReference>
<feature type="region of interest" description="Disordered" evidence="5">
    <location>
        <begin position="87"/>
        <end position="135"/>
    </location>
</feature>
<accession>A0AAV2ZBX7</accession>
<evidence type="ECO:0000256" key="4">
    <source>
        <dbReference type="ARBA" id="ARBA00023004"/>
    </source>
</evidence>
<feature type="compositionally biased region" description="Low complexity" evidence="5">
    <location>
        <begin position="202"/>
        <end position="217"/>
    </location>
</feature>
<evidence type="ECO:0000256" key="1">
    <source>
        <dbReference type="ARBA" id="ARBA00010617"/>
    </source>
</evidence>
<dbReference type="GO" id="GO:0004497">
    <property type="term" value="F:monooxygenase activity"/>
    <property type="evidence" value="ECO:0007669"/>
    <property type="project" value="InterPro"/>
</dbReference>
<feature type="non-terminal residue" evidence="8">
    <location>
        <position position="946"/>
    </location>
</feature>
<dbReference type="InterPro" id="IPR001128">
    <property type="entry name" value="Cyt_P450"/>
</dbReference>
<reference evidence="8" key="1">
    <citation type="submission" date="2022-11" db="EMBL/GenBank/DDBJ databases">
        <authorList>
            <person name="Morgan W.R."/>
            <person name="Tartar A."/>
        </authorList>
    </citation>
    <scope>NUCLEOTIDE SEQUENCE</scope>
    <source>
        <strain evidence="8">ARSEF 373</strain>
    </source>
</reference>
<keyword evidence="6" id="KW-1133">Transmembrane helix</keyword>
<dbReference type="GO" id="GO:0020037">
    <property type="term" value="F:heme binding"/>
    <property type="evidence" value="ECO:0007669"/>
    <property type="project" value="InterPro"/>
</dbReference>
<protein>
    <recommendedName>
        <fullName evidence="7">PTM/DIR17-like Tudor domain-containing protein</fullName>
    </recommendedName>
</protein>
<dbReference type="InterPro" id="IPR036396">
    <property type="entry name" value="Cyt_P450_sf"/>
</dbReference>
<dbReference type="Pfam" id="PF21743">
    <property type="entry name" value="PTM_DIR17_Tudor"/>
    <property type="match status" value="1"/>
</dbReference>
<dbReference type="Proteomes" id="UP001146120">
    <property type="component" value="Unassembled WGS sequence"/>
</dbReference>
<feature type="domain" description="PTM/DIR17-like Tudor" evidence="7">
    <location>
        <begin position="346"/>
        <end position="393"/>
    </location>
</feature>
<keyword evidence="6" id="KW-0812">Transmembrane</keyword>
<keyword evidence="2" id="KW-0479">Metal-binding</keyword>
<dbReference type="Pfam" id="PF00067">
    <property type="entry name" value="p450"/>
    <property type="match status" value="1"/>
</dbReference>
<dbReference type="CDD" id="cd20401">
    <property type="entry name" value="Tudor_AtPTM-like"/>
    <property type="match status" value="1"/>
</dbReference>
<feature type="region of interest" description="Disordered" evidence="5">
    <location>
        <begin position="158"/>
        <end position="328"/>
    </location>
</feature>
<gene>
    <name evidence="8" type="ORF">N0F65_006652</name>
</gene>
<dbReference type="GO" id="GO:0005506">
    <property type="term" value="F:iron ion binding"/>
    <property type="evidence" value="ECO:0007669"/>
    <property type="project" value="InterPro"/>
</dbReference>
<keyword evidence="9" id="KW-1185">Reference proteome</keyword>
<sequence length="946" mass="102734">MASWSSLASHNHGAARGNGSLWTPLTIGISCSVLLLTYAAFPSAQERAVWQLPTPKTTLPVFRNTLDVMFKHGRRLVDWLLEESRRHNGKPMTGKELGPMPSKSSSASLESPGSRSFSSEPVAPVVASSHSRRNNAEMSWRMAGHGEEHDSMNNRVQAGQMAASSSGGSSHAASPSNSSYRDDRSDGSQVTSDDEMRGPTRGNANAAAASSNSAASNEGGGGGTSAPTNKRGMHFRSQSPDGSDSDTASENGGSSTAQRRVLPSLAVPSAGNSGQQQKHPADDERRSGRNPNGSAWTNGNRPPKNGDSPDTAGYPVGQEEDPPSPDDQDVKIMFHGREVYADDLIGLRVAKTFVGHGRFLGQVVKFDDASQLYTVVYADGDAEELSVENTIQVLIQDEIERADPTAPPVTINYRKDRPQAPDSPTTASAGQSFAPPAPVHQAPLQQLDRPEKISELEAQFMVGLFENHAVPELLRKGWKIQTSTNGTEQRFVAPPGNFPGAGRCFNSALEVIEMIASDAAMLDACFPKNVHQAITSVFSGTSRESRKRSQSAPGEAEYYDPKRPRSARGSPRDAHLPAALPGRGHGQDERSFGLDGREREREHDGHLGHRIVAPSAGQYAGGPQRLPQVYTESRTLSHDSGDLRRPVSDIRGGLTAPLRPLSQNGTPPPRSWSANSHTPPVDNGDYRRPFPEAEWRNRDGFGSALHCRASTSKRKVESSRQRSTMLQSILEGAQQSSLIVTTLLVASVFVGGFYVLVRRRRQRDAYAALPRPPSTLPVLGNLIDLMFKQRLRIHDWFSDMCAMFEGRHWLLSSPGRVPTVVLGTVDAYEDTLKHHFDSFAKNNGGVSTAEDFFGNGIFVADGADWVHQRKTASHLFSLNMMRDIMESVIANYAAVLCDKLERAAQSDTTVDFKHLMGLFATDVFTRIGFGVDMGCLRGDHPDEFFA</sequence>
<proteinExistence type="inferred from homology"/>
<keyword evidence="4" id="KW-0408">Iron</keyword>
<organism evidence="8 9">
    <name type="scientific">Lagenidium giganteum</name>
    <dbReference type="NCBI Taxonomy" id="4803"/>
    <lineage>
        <taxon>Eukaryota</taxon>
        <taxon>Sar</taxon>
        <taxon>Stramenopiles</taxon>
        <taxon>Oomycota</taxon>
        <taxon>Peronosporomycetes</taxon>
        <taxon>Pythiales</taxon>
        <taxon>Pythiaceae</taxon>
    </lineage>
</organism>
<comment type="caution">
    <text evidence="8">The sequence shown here is derived from an EMBL/GenBank/DDBJ whole genome shotgun (WGS) entry which is preliminary data.</text>
</comment>